<keyword evidence="2" id="KW-1133">Transmembrane helix</keyword>
<reference evidence="3" key="1">
    <citation type="submission" date="2022-10" db="EMBL/GenBank/DDBJ databases">
        <title>The complete genomes of actinobacterial strains from the NBC collection.</title>
        <authorList>
            <person name="Joergensen T.S."/>
            <person name="Alvarez Arevalo M."/>
            <person name="Sterndorff E.B."/>
            <person name="Faurdal D."/>
            <person name="Vuksanovic O."/>
            <person name="Mourched A.-S."/>
            <person name="Charusanti P."/>
            <person name="Shaw S."/>
            <person name="Blin K."/>
            <person name="Weber T."/>
        </authorList>
    </citation>
    <scope>NUCLEOTIDE SEQUENCE</scope>
    <source>
        <strain evidence="3">NBC_00049</strain>
    </source>
</reference>
<keyword evidence="2" id="KW-0812">Transmembrane</keyword>
<name>A0AAU2JLA5_9ACTN</name>
<feature type="region of interest" description="Disordered" evidence="1">
    <location>
        <begin position="1"/>
        <end position="29"/>
    </location>
</feature>
<proteinExistence type="predicted"/>
<evidence type="ECO:0000256" key="1">
    <source>
        <dbReference type="SAM" id="MobiDB-lite"/>
    </source>
</evidence>
<feature type="transmembrane region" description="Helical" evidence="2">
    <location>
        <begin position="125"/>
        <end position="148"/>
    </location>
</feature>
<keyword evidence="2" id="KW-0472">Membrane</keyword>
<evidence type="ECO:0000256" key="2">
    <source>
        <dbReference type="SAM" id="Phobius"/>
    </source>
</evidence>
<gene>
    <name evidence="3" type="ORF">OG327_05020</name>
</gene>
<evidence type="ECO:0000313" key="3">
    <source>
        <dbReference type="EMBL" id="WTU72756.1"/>
    </source>
</evidence>
<organism evidence="3">
    <name type="scientific">Streptomyces sp. NBC_00049</name>
    <dbReference type="NCBI Taxonomy" id="2903617"/>
    <lineage>
        <taxon>Bacteria</taxon>
        <taxon>Bacillati</taxon>
        <taxon>Actinomycetota</taxon>
        <taxon>Actinomycetes</taxon>
        <taxon>Kitasatosporales</taxon>
        <taxon>Streptomycetaceae</taxon>
        <taxon>Streptomyces</taxon>
    </lineage>
</organism>
<protein>
    <recommendedName>
        <fullName evidence="4">DUF1707 domain-containing protein</fullName>
    </recommendedName>
</protein>
<dbReference type="EMBL" id="CP108264">
    <property type="protein sequence ID" value="WTU72756.1"/>
    <property type="molecule type" value="Genomic_DNA"/>
</dbReference>
<accession>A0AAU2JLA5</accession>
<dbReference type="AlphaFoldDB" id="A0AAU2JLA5"/>
<evidence type="ECO:0008006" key="4">
    <source>
        <dbReference type="Google" id="ProtNLM"/>
    </source>
</evidence>
<sequence length="156" mass="16870">MQPGERGDHEESGGHEESGEAARETARDMACEILDRLRDDPDVPSPSARRLRELLGDRLPAEGPDVLAAFEHDPYAAEPADRLEEALVRLAAADPDFAATASALLRGSLGSEADEMWARRNSGKLVSVLWFVIPLALLWFVLNAIAAFSGTPPDLP</sequence>